<dbReference type="OMA" id="YDGEKNN"/>
<dbReference type="SMART" id="SM00526">
    <property type="entry name" value="H15"/>
    <property type="match status" value="1"/>
</dbReference>
<keyword evidence="1 2" id="KW-0238">DNA-binding</keyword>
<dbReference type="GO" id="GO:0030527">
    <property type="term" value="F:structural constituent of chromatin"/>
    <property type="evidence" value="ECO:0007669"/>
    <property type="project" value="InterPro"/>
</dbReference>
<organism evidence="5 6">
    <name type="scientific">Eptatretus burgeri</name>
    <name type="common">Inshore hagfish</name>
    <dbReference type="NCBI Taxonomy" id="7764"/>
    <lineage>
        <taxon>Eukaryota</taxon>
        <taxon>Metazoa</taxon>
        <taxon>Chordata</taxon>
        <taxon>Craniata</taxon>
        <taxon>Vertebrata</taxon>
        <taxon>Cyclostomata</taxon>
        <taxon>Myxini</taxon>
        <taxon>Myxiniformes</taxon>
        <taxon>Myxinidae</taxon>
        <taxon>Eptatretinae</taxon>
        <taxon>Eptatretus</taxon>
    </lineage>
</organism>
<sequence length="201" mass="21755">MSETVPLTTWTSSLKRAKNKTAASRTPNKADGTLSEKILKVVGSSKERNGVSLVALKKSLVADGCDLQRNGFRINVAVRKLIASEQLVQTKGTGAAGSFKLSKEKSAKVKKGDSTRKVVKTTIKAKAAKKETKMPVVKRAVRKISPKKARRPAGSSLKRSSNKSAKVKKNVNKVLPRTKGKTKETMAKSKAANKKVMLKKK</sequence>
<dbReference type="Proteomes" id="UP000694388">
    <property type="component" value="Unplaced"/>
</dbReference>
<dbReference type="InterPro" id="IPR005819">
    <property type="entry name" value="H1/H5"/>
</dbReference>
<dbReference type="PRINTS" id="PR00624">
    <property type="entry name" value="HISTONEH5"/>
</dbReference>
<dbReference type="SUPFAM" id="SSF46785">
    <property type="entry name" value="Winged helix' DNA-binding domain"/>
    <property type="match status" value="1"/>
</dbReference>
<feature type="compositionally biased region" description="Polar residues" evidence="3">
    <location>
        <begin position="1"/>
        <end position="14"/>
    </location>
</feature>
<evidence type="ECO:0000256" key="2">
    <source>
        <dbReference type="RuleBase" id="RU003894"/>
    </source>
</evidence>
<keyword evidence="2" id="KW-0158">Chromosome</keyword>
<dbReference type="InterPro" id="IPR036388">
    <property type="entry name" value="WH-like_DNA-bd_sf"/>
</dbReference>
<dbReference type="AlphaFoldDB" id="A0A8C4Q1Z3"/>
<keyword evidence="6" id="KW-1185">Reference proteome</keyword>
<evidence type="ECO:0000259" key="4">
    <source>
        <dbReference type="PROSITE" id="PS51504"/>
    </source>
</evidence>
<reference evidence="5" key="2">
    <citation type="submission" date="2025-09" db="UniProtKB">
        <authorList>
            <consortium name="Ensembl"/>
        </authorList>
    </citation>
    <scope>IDENTIFICATION</scope>
</reference>
<evidence type="ECO:0000256" key="3">
    <source>
        <dbReference type="SAM" id="MobiDB-lite"/>
    </source>
</evidence>
<dbReference type="GO" id="GO:0005634">
    <property type="term" value="C:nucleus"/>
    <property type="evidence" value="ECO:0007669"/>
    <property type="project" value="UniProtKB-SubCell"/>
</dbReference>
<accession>A0A8C4Q1Z3</accession>
<keyword evidence="2" id="KW-0539">Nucleus</keyword>
<comment type="subcellular location">
    <subcellularLocation>
        <location evidence="2">Nucleus</location>
    </subcellularLocation>
</comment>
<dbReference type="GO" id="GO:0000786">
    <property type="term" value="C:nucleosome"/>
    <property type="evidence" value="ECO:0007669"/>
    <property type="project" value="InterPro"/>
</dbReference>
<evidence type="ECO:0000313" key="5">
    <source>
        <dbReference type="Ensembl" id="ENSEBUP00000008797.1"/>
    </source>
</evidence>
<feature type="compositionally biased region" description="Basic residues" evidence="3">
    <location>
        <begin position="142"/>
        <end position="151"/>
    </location>
</feature>
<proteinExistence type="inferred from homology"/>
<feature type="region of interest" description="Disordered" evidence="3">
    <location>
        <begin position="142"/>
        <end position="201"/>
    </location>
</feature>
<dbReference type="PROSITE" id="PS51504">
    <property type="entry name" value="H15"/>
    <property type="match status" value="1"/>
</dbReference>
<comment type="similarity">
    <text evidence="2">Belongs to the histone H1/H5 family.</text>
</comment>
<dbReference type="CDD" id="cd00073">
    <property type="entry name" value="H15"/>
    <property type="match status" value="1"/>
</dbReference>
<feature type="domain" description="H15" evidence="4">
    <location>
        <begin position="30"/>
        <end position="103"/>
    </location>
</feature>
<dbReference type="GeneTree" id="ENSGT00950000183089"/>
<reference evidence="5" key="1">
    <citation type="submission" date="2025-08" db="UniProtKB">
        <authorList>
            <consortium name="Ensembl"/>
        </authorList>
    </citation>
    <scope>IDENTIFICATION</scope>
</reference>
<feature type="compositionally biased region" description="Basic residues" evidence="3">
    <location>
        <begin position="191"/>
        <end position="201"/>
    </location>
</feature>
<evidence type="ECO:0000256" key="1">
    <source>
        <dbReference type="ARBA" id="ARBA00023125"/>
    </source>
</evidence>
<dbReference type="Ensembl" id="ENSEBUT00000009309.1">
    <property type="protein sequence ID" value="ENSEBUP00000008797.1"/>
    <property type="gene ID" value="ENSEBUG00000005684.1"/>
</dbReference>
<name>A0A8C4Q1Z3_EPTBU</name>
<dbReference type="InterPro" id="IPR036390">
    <property type="entry name" value="WH_DNA-bd_sf"/>
</dbReference>
<dbReference type="GO" id="GO:0006334">
    <property type="term" value="P:nucleosome assembly"/>
    <property type="evidence" value="ECO:0007669"/>
    <property type="project" value="InterPro"/>
</dbReference>
<feature type="compositionally biased region" description="Basic residues" evidence="3">
    <location>
        <begin position="165"/>
        <end position="180"/>
    </location>
</feature>
<evidence type="ECO:0000313" key="6">
    <source>
        <dbReference type="Proteomes" id="UP000694388"/>
    </source>
</evidence>
<feature type="region of interest" description="Disordered" evidence="3">
    <location>
        <begin position="1"/>
        <end position="30"/>
    </location>
</feature>
<protein>
    <recommendedName>
        <fullName evidence="4">H15 domain-containing protein</fullName>
    </recommendedName>
</protein>
<dbReference type="Pfam" id="PF00538">
    <property type="entry name" value="Linker_histone"/>
    <property type="match status" value="1"/>
</dbReference>
<dbReference type="GO" id="GO:0003677">
    <property type="term" value="F:DNA binding"/>
    <property type="evidence" value="ECO:0007669"/>
    <property type="project" value="UniProtKB-KW"/>
</dbReference>
<dbReference type="Gene3D" id="1.10.10.10">
    <property type="entry name" value="Winged helix-like DNA-binding domain superfamily/Winged helix DNA-binding domain"/>
    <property type="match status" value="1"/>
</dbReference>
<dbReference type="InterPro" id="IPR005818">
    <property type="entry name" value="Histone_H1/H5_H15"/>
</dbReference>